<evidence type="ECO:0000256" key="1">
    <source>
        <dbReference type="ARBA" id="ARBA00001917"/>
    </source>
</evidence>
<evidence type="ECO:0000256" key="3">
    <source>
        <dbReference type="ARBA" id="ARBA00001974"/>
    </source>
</evidence>
<keyword evidence="12" id="KW-0521">NADP</keyword>
<keyword evidence="20" id="KW-1185">Reference proteome</keyword>
<keyword evidence="10 16" id="KW-0479">Metal-binding</keyword>
<dbReference type="InterPro" id="IPR001128">
    <property type="entry name" value="Cyt_P450"/>
</dbReference>
<dbReference type="PANTHER" id="PTHR24305">
    <property type="entry name" value="CYTOCHROME P450"/>
    <property type="match status" value="1"/>
</dbReference>
<evidence type="ECO:0000256" key="16">
    <source>
        <dbReference type="PIRSR" id="PIRSR602401-1"/>
    </source>
</evidence>
<dbReference type="GO" id="GO:0016712">
    <property type="term" value="F:oxidoreductase activity, acting on paired donors, with incorporation or reduction of molecular oxygen, reduced flavin or flavoprotein as one donor, and incorporation of one atom of oxygen"/>
    <property type="evidence" value="ECO:0007669"/>
    <property type="project" value="UniProtKB-EC"/>
</dbReference>
<evidence type="ECO:0000256" key="7">
    <source>
        <dbReference type="ARBA" id="ARBA00022617"/>
    </source>
</evidence>
<comment type="caution">
    <text evidence="19">The sequence shown here is derived from an EMBL/GenBank/DDBJ whole genome shotgun (WGS) entry which is preliminary data.</text>
</comment>
<reference evidence="19 20" key="1">
    <citation type="submission" date="2020-07" db="EMBL/GenBank/DDBJ databases">
        <title>Sequencing the genomes of 1000 actinobacteria strains.</title>
        <authorList>
            <person name="Klenk H.-P."/>
        </authorList>
    </citation>
    <scope>NUCLEOTIDE SEQUENCE [LARGE SCALE GENOMIC DNA]</scope>
    <source>
        <strain evidence="19 20">DSM 29531</strain>
    </source>
</reference>
<dbReference type="GO" id="GO:0020037">
    <property type="term" value="F:heme binding"/>
    <property type="evidence" value="ECO:0007669"/>
    <property type="project" value="InterPro"/>
</dbReference>
<dbReference type="InterPro" id="IPR050121">
    <property type="entry name" value="Cytochrome_P450_monoxygenase"/>
</dbReference>
<evidence type="ECO:0000256" key="17">
    <source>
        <dbReference type="RuleBase" id="RU000461"/>
    </source>
</evidence>
<evidence type="ECO:0000256" key="9">
    <source>
        <dbReference type="ARBA" id="ARBA00022643"/>
    </source>
</evidence>
<feature type="binding site" description="axial binding residue" evidence="16">
    <location>
        <position position="416"/>
    </location>
    <ligand>
        <name>heme</name>
        <dbReference type="ChEBI" id="CHEBI:30413"/>
    </ligand>
    <ligandPart>
        <name>Fe</name>
        <dbReference type="ChEBI" id="CHEBI:18248"/>
    </ligandPart>
</feature>
<evidence type="ECO:0000256" key="13">
    <source>
        <dbReference type="ARBA" id="ARBA00023002"/>
    </source>
</evidence>
<dbReference type="RefSeq" id="WP_179481573.1">
    <property type="nucleotide sequence ID" value="NZ_JACCFW010000001.1"/>
</dbReference>
<comment type="cofactor">
    <cofactor evidence="1">
        <name>FMN</name>
        <dbReference type="ChEBI" id="CHEBI:58210"/>
    </cofactor>
</comment>
<evidence type="ECO:0000313" key="20">
    <source>
        <dbReference type="Proteomes" id="UP000571817"/>
    </source>
</evidence>
<keyword evidence="14 16" id="KW-0408">Iron</keyword>
<evidence type="ECO:0000256" key="10">
    <source>
        <dbReference type="ARBA" id="ARBA00022723"/>
    </source>
</evidence>
<dbReference type="FunFam" id="1.10.630.10:FF:000040">
    <property type="entry name" value="Bifunctional cytochrome P450/NADPH--P450 reductase"/>
    <property type="match status" value="1"/>
</dbReference>
<comment type="similarity">
    <text evidence="5 17">Belongs to the cytochrome P450 family.</text>
</comment>
<dbReference type="Proteomes" id="UP000571817">
    <property type="component" value="Unassembled WGS sequence"/>
</dbReference>
<dbReference type="PRINTS" id="PR00463">
    <property type="entry name" value="EP450I"/>
</dbReference>
<dbReference type="PANTHER" id="PTHR24305:SF166">
    <property type="entry name" value="CYTOCHROME P450 12A4, MITOCHONDRIAL-RELATED"/>
    <property type="match status" value="1"/>
</dbReference>
<dbReference type="InterPro" id="IPR017972">
    <property type="entry name" value="Cyt_P450_CS"/>
</dbReference>
<evidence type="ECO:0000256" key="15">
    <source>
        <dbReference type="ARBA" id="ARBA00023033"/>
    </source>
</evidence>
<dbReference type="InterPro" id="IPR036396">
    <property type="entry name" value="Cyt_P450_sf"/>
</dbReference>
<keyword evidence="7 16" id="KW-0349">Heme</keyword>
<sequence>MTANFAHTELPHPPGRRRVLGDVVSVMRAPGGGPVQKMLHLSKGAGPLFELRTFGMKFVLTTDAALTAELSDEGRFQKALAPGVKALREVAGDGLFTAYTDEPNWALAHDLLLPAFTRASMRGYHDTMNAVCSELISAWDQESEPVDVSPWLTRMTLETIGRTSFSTDFGSFTSDEQHPFVTAMITALAGGQRRAFLSAVPGGRLLMRRGRKVYDERRAYVDAMIDDIVEARRASGDRRTDDLLGLMLNSRHPDTGAALDLTNVRYQINTFLVAGHETTSGALSFALYYMSRDREVMRRAQEEADAILGTDPDAVPTFEQVPKFRYIRRCLDEALRLWPTAPGFARGPRHGSETIGGRWTLHRDDWVLVMLTAVHRDPSVWGADADSYDPDHFLPANVRARPAHSYLPFGVGDRACIGRQFALHESVLALARLVHRYDLTPDPSYDLRIAERLTLMPRDFRLGVTRRTPKDVARSTDPRPSEAETASGVSGCPVAH</sequence>
<evidence type="ECO:0000256" key="12">
    <source>
        <dbReference type="ARBA" id="ARBA00022857"/>
    </source>
</evidence>
<dbReference type="AlphaFoldDB" id="A0A853DE59"/>
<evidence type="ECO:0000256" key="11">
    <source>
        <dbReference type="ARBA" id="ARBA00022827"/>
    </source>
</evidence>
<evidence type="ECO:0000256" key="5">
    <source>
        <dbReference type="ARBA" id="ARBA00010617"/>
    </source>
</evidence>
<dbReference type="EC" id="1.14.14.1" evidence="19"/>
<name>A0A853DE59_9MICO</name>
<dbReference type="SUPFAM" id="SSF48264">
    <property type="entry name" value="Cytochrome P450"/>
    <property type="match status" value="1"/>
</dbReference>
<evidence type="ECO:0000256" key="8">
    <source>
        <dbReference type="ARBA" id="ARBA00022630"/>
    </source>
</evidence>
<dbReference type="GO" id="GO:0005506">
    <property type="term" value="F:iron ion binding"/>
    <property type="evidence" value="ECO:0007669"/>
    <property type="project" value="InterPro"/>
</dbReference>
<evidence type="ECO:0000256" key="6">
    <source>
        <dbReference type="ARBA" id="ARBA00022448"/>
    </source>
</evidence>
<keyword evidence="8" id="KW-0285">Flavoprotein</keyword>
<accession>A0A853DE59</accession>
<proteinExistence type="inferred from homology"/>
<dbReference type="InterPro" id="IPR002401">
    <property type="entry name" value="Cyt_P450_E_grp-I"/>
</dbReference>
<keyword evidence="6" id="KW-0813">Transport</keyword>
<dbReference type="CDD" id="cd11068">
    <property type="entry name" value="CYP120A1"/>
    <property type="match status" value="1"/>
</dbReference>
<evidence type="ECO:0000256" key="14">
    <source>
        <dbReference type="ARBA" id="ARBA00023004"/>
    </source>
</evidence>
<evidence type="ECO:0000256" key="18">
    <source>
        <dbReference type="SAM" id="MobiDB-lite"/>
    </source>
</evidence>
<keyword evidence="11" id="KW-0274">FAD</keyword>
<keyword evidence="9" id="KW-0288">FMN</keyword>
<dbReference type="PROSITE" id="PS00086">
    <property type="entry name" value="CYTOCHROME_P450"/>
    <property type="match status" value="1"/>
</dbReference>
<feature type="region of interest" description="Disordered" evidence="18">
    <location>
        <begin position="466"/>
        <end position="496"/>
    </location>
</feature>
<gene>
    <name evidence="19" type="ORF">HNR15_002111</name>
</gene>
<comment type="cofactor">
    <cofactor evidence="3">
        <name>FAD</name>
        <dbReference type="ChEBI" id="CHEBI:57692"/>
    </cofactor>
</comment>
<comment type="similarity">
    <text evidence="4">In the N-terminal section; belongs to the cytochrome P450 family.</text>
</comment>
<evidence type="ECO:0000256" key="4">
    <source>
        <dbReference type="ARBA" id="ARBA00010018"/>
    </source>
</evidence>
<dbReference type="Gene3D" id="1.10.630.10">
    <property type="entry name" value="Cytochrome P450"/>
    <property type="match status" value="1"/>
</dbReference>
<feature type="compositionally biased region" description="Basic and acidic residues" evidence="18">
    <location>
        <begin position="468"/>
        <end position="482"/>
    </location>
</feature>
<dbReference type="EMBL" id="JACCFW010000001">
    <property type="protein sequence ID" value="NYJ75148.1"/>
    <property type="molecule type" value="Genomic_DNA"/>
</dbReference>
<dbReference type="PRINTS" id="PR00385">
    <property type="entry name" value="P450"/>
</dbReference>
<keyword evidence="15 17" id="KW-0503">Monooxygenase</keyword>
<comment type="cofactor">
    <cofactor evidence="2 16">
        <name>heme</name>
        <dbReference type="ChEBI" id="CHEBI:30413"/>
    </cofactor>
</comment>
<evidence type="ECO:0000313" key="19">
    <source>
        <dbReference type="EMBL" id="NYJ75148.1"/>
    </source>
</evidence>
<protein>
    <submittedName>
        <fullName evidence="19">Unspecific monooxygenase</fullName>
        <ecNumber evidence="19">1.14.14.1</ecNumber>
    </submittedName>
</protein>
<dbReference type="Pfam" id="PF00067">
    <property type="entry name" value="p450"/>
    <property type="match status" value="1"/>
</dbReference>
<organism evidence="19 20">
    <name type="scientific">Allobranchiibius huperziae</name>
    <dbReference type="NCBI Taxonomy" id="1874116"/>
    <lineage>
        <taxon>Bacteria</taxon>
        <taxon>Bacillati</taxon>
        <taxon>Actinomycetota</taxon>
        <taxon>Actinomycetes</taxon>
        <taxon>Micrococcales</taxon>
        <taxon>Dermacoccaceae</taxon>
        <taxon>Allobranchiibius</taxon>
    </lineage>
</organism>
<evidence type="ECO:0000256" key="2">
    <source>
        <dbReference type="ARBA" id="ARBA00001971"/>
    </source>
</evidence>
<keyword evidence="13 17" id="KW-0560">Oxidoreductase</keyword>